<proteinExistence type="predicted"/>
<keyword evidence="3" id="KW-1185">Reference proteome</keyword>
<accession>A0AAD6N5J2</accession>
<dbReference type="Proteomes" id="UP001219568">
    <property type="component" value="Unassembled WGS sequence"/>
</dbReference>
<comment type="caution">
    <text evidence="2">The sequence shown here is derived from an EMBL/GenBank/DDBJ whole genome shotgun (WGS) entry which is preliminary data.</text>
</comment>
<protein>
    <submittedName>
        <fullName evidence="2">Uncharacterized protein</fullName>
    </submittedName>
</protein>
<reference evidence="2" key="1">
    <citation type="journal article" date="2023" name="IMA Fungus">
        <title>Comparative genomic study of the Penicillium genus elucidates a diverse pangenome and 15 lateral gene transfer events.</title>
        <authorList>
            <person name="Petersen C."/>
            <person name="Sorensen T."/>
            <person name="Nielsen M.R."/>
            <person name="Sondergaard T.E."/>
            <person name="Sorensen J.L."/>
            <person name="Fitzpatrick D.A."/>
            <person name="Frisvad J.C."/>
            <person name="Nielsen K.L."/>
        </authorList>
    </citation>
    <scope>NUCLEOTIDE SEQUENCE</scope>
    <source>
        <strain evidence="2">IBT 15450</strain>
    </source>
</reference>
<dbReference type="EMBL" id="JAQJZL010000012">
    <property type="protein sequence ID" value="KAJ6034149.1"/>
    <property type="molecule type" value="Genomic_DNA"/>
</dbReference>
<gene>
    <name evidence="2" type="ORF">N7460_009966</name>
</gene>
<name>A0AAD6N5J2_PENCN</name>
<feature type="region of interest" description="Disordered" evidence="1">
    <location>
        <begin position="1"/>
        <end position="69"/>
    </location>
</feature>
<sequence>MVHISDRNLLPQPPTVSIAHGEGAVSSARENPIPNGKKQRIGVLICGPPSMLHDTPDRRSAGTEADTWW</sequence>
<organism evidence="2 3">
    <name type="scientific">Penicillium canescens</name>
    <dbReference type="NCBI Taxonomy" id="5083"/>
    <lineage>
        <taxon>Eukaryota</taxon>
        <taxon>Fungi</taxon>
        <taxon>Dikarya</taxon>
        <taxon>Ascomycota</taxon>
        <taxon>Pezizomycotina</taxon>
        <taxon>Eurotiomycetes</taxon>
        <taxon>Eurotiomycetidae</taxon>
        <taxon>Eurotiales</taxon>
        <taxon>Aspergillaceae</taxon>
        <taxon>Penicillium</taxon>
    </lineage>
</organism>
<dbReference type="AlphaFoldDB" id="A0AAD6N5J2"/>
<evidence type="ECO:0000256" key="1">
    <source>
        <dbReference type="SAM" id="MobiDB-lite"/>
    </source>
</evidence>
<evidence type="ECO:0000313" key="3">
    <source>
        <dbReference type="Proteomes" id="UP001219568"/>
    </source>
</evidence>
<reference evidence="2" key="2">
    <citation type="submission" date="2023-01" db="EMBL/GenBank/DDBJ databases">
        <authorList>
            <person name="Petersen C."/>
        </authorList>
    </citation>
    <scope>NUCLEOTIDE SEQUENCE</scope>
    <source>
        <strain evidence="2">IBT 15450</strain>
    </source>
</reference>
<evidence type="ECO:0000313" key="2">
    <source>
        <dbReference type="EMBL" id="KAJ6034149.1"/>
    </source>
</evidence>